<dbReference type="SUPFAM" id="SSF50156">
    <property type="entry name" value="PDZ domain-like"/>
    <property type="match status" value="1"/>
</dbReference>
<feature type="region of interest" description="Disordered" evidence="1">
    <location>
        <begin position="1"/>
        <end position="27"/>
    </location>
</feature>
<evidence type="ECO:0000256" key="2">
    <source>
        <dbReference type="SAM" id="Phobius"/>
    </source>
</evidence>
<evidence type="ECO:0000256" key="1">
    <source>
        <dbReference type="SAM" id="MobiDB-lite"/>
    </source>
</evidence>
<organism evidence="3 4">
    <name type="scientific">Lacimonas salitolerans</name>
    <dbReference type="NCBI Taxonomy" id="1323750"/>
    <lineage>
        <taxon>Bacteria</taxon>
        <taxon>Pseudomonadati</taxon>
        <taxon>Pseudomonadota</taxon>
        <taxon>Alphaproteobacteria</taxon>
        <taxon>Rhodobacterales</taxon>
        <taxon>Paracoccaceae</taxon>
        <taxon>Lacimonas</taxon>
    </lineage>
</organism>
<keyword evidence="4" id="KW-1185">Reference proteome</keyword>
<keyword evidence="2" id="KW-0812">Transmembrane</keyword>
<comment type="caution">
    <text evidence="3">The sequence shown here is derived from an EMBL/GenBank/DDBJ whole genome shotgun (WGS) entry which is preliminary data.</text>
</comment>
<gene>
    <name evidence="3" type="ORF">ACFTOW_01915</name>
</gene>
<reference evidence="4" key="1">
    <citation type="journal article" date="2019" name="Int. J. Syst. Evol. Microbiol.">
        <title>The Global Catalogue of Microorganisms (GCM) 10K type strain sequencing project: providing services to taxonomists for standard genome sequencing and annotation.</title>
        <authorList>
            <consortium name="The Broad Institute Genomics Platform"/>
            <consortium name="The Broad Institute Genome Sequencing Center for Infectious Disease"/>
            <person name="Wu L."/>
            <person name="Ma J."/>
        </authorList>
    </citation>
    <scope>NUCLEOTIDE SEQUENCE [LARGE SCALE GENOMIC DNA]</scope>
    <source>
        <strain evidence="4">CGMCC 1.12477</strain>
    </source>
</reference>
<dbReference type="Gene3D" id="2.30.42.10">
    <property type="match status" value="1"/>
</dbReference>
<dbReference type="EMBL" id="JBHUDD010000012">
    <property type="protein sequence ID" value="MFD1508167.1"/>
    <property type="molecule type" value="Genomic_DNA"/>
</dbReference>
<feature type="transmembrane region" description="Helical" evidence="2">
    <location>
        <begin position="159"/>
        <end position="192"/>
    </location>
</feature>
<proteinExistence type="predicted"/>
<accession>A0ABW4EAL5</accession>
<sequence>MDTQASGAPNEDIKEAAEPGPVRLGKTSGKRVSRRYLLADNDIILAVNGTPWNRIGSVTEAIARVLDRGQRPVLLTVYRDQKLFSLFVDAPIDCQTEVVPAQEAQDLPSAGLERPVWEIRGMSNFAVFIDNLDNADIFEMRRSFLAMAFPPFWLVARRLWAVLVSMVCVVLTAFILNKVFGILVYLILCIYISRRQFQMFEFAMRSEGKQKRMVLAASAEAEAQKLAMAFHSALKFKFPFPETAQTDPEEVSVV</sequence>
<dbReference type="RefSeq" id="WP_379912525.1">
    <property type="nucleotide sequence ID" value="NZ_JBHUDD010000012.1"/>
</dbReference>
<dbReference type="Proteomes" id="UP001597186">
    <property type="component" value="Unassembled WGS sequence"/>
</dbReference>
<evidence type="ECO:0008006" key="5">
    <source>
        <dbReference type="Google" id="ProtNLM"/>
    </source>
</evidence>
<evidence type="ECO:0000313" key="4">
    <source>
        <dbReference type="Proteomes" id="UP001597186"/>
    </source>
</evidence>
<dbReference type="InterPro" id="IPR036034">
    <property type="entry name" value="PDZ_sf"/>
</dbReference>
<protein>
    <recommendedName>
        <fullName evidence="5">PDZ domain-containing protein</fullName>
    </recommendedName>
</protein>
<evidence type="ECO:0000313" key="3">
    <source>
        <dbReference type="EMBL" id="MFD1508167.1"/>
    </source>
</evidence>
<keyword evidence="2" id="KW-1133">Transmembrane helix</keyword>
<name>A0ABW4EAL5_9RHOB</name>
<keyword evidence="2" id="KW-0472">Membrane</keyword>